<gene>
    <name evidence="8" type="ORF">OCV61_14760</name>
</gene>
<dbReference type="Pfam" id="PF00294">
    <property type="entry name" value="PfkB"/>
    <property type="match status" value="1"/>
</dbReference>
<evidence type="ECO:0000256" key="1">
    <source>
        <dbReference type="ARBA" id="ARBA00005380"/>
    </source>
</evidence>
<name>A0ABT2TXY2_9FIRM</name>
<dbReference type="Gene3D" id="3.40.1190.20">
    <property type="match status" value="1"/>
</dbReference>
<comment type="similarity">
    <text evidence="1">Belongs to the carbohydrate kinase pfkB family.</text>
</comment>
<organism evidence="8 9">
    <name type="scientific">Blautia ammoniilytica</name>
    <dbReference type="NCBI Taxonomy" id="2981782"/>
    <lineage>
        <taxon>Bacteria</taxon>
        <taxon>Bacillati</taxon>
        <taxon>Bacillota</taxon>
        <taxon>Clostridia</taxon>
        <taxon>Lachnospirales</taxon>
        <taxon>Lachnospiraceae</taxon>
        <taxon>Blautia</taxon>
    </lineage>
</organism>
<evidence type="ECO:0000256" key="5">
    <source>
        <dbReference type="ARBA" id="ARBA00022840"/>
    </source>
</evidence>
<evidence type="ECO:0000256" key="2">
    <source>
        <dbReference type="ARBA" id="ARBA00022679"/>
    </source>
</evidence>
<keyword evidence="9" id="KW-1185">Reference proteome</keyword>
<dbReference type="CDD" id="cd01164">
    <property type="entry name" value="FruK_PfkB_like"/>
    <property type="match status" value="1"/>
</dbReference>
<dbReference type="InterPro" id="IPR017583">
    <property type="entry name" value="Tagatose/fructose_Pkinase"/>
</dbReference>
<dbReference type="SUPFAM" id="SSF53613">
    <property type="entry name" value="Ribokinase-like"/>
    <property type="match status" value="1"/>
</dbReference>
<evidence type="ECO:0000256" key="4">
    <source>
        <dbReference type="ARBA" id="ARBA00022777"/>
    </source>
</evidence>
<dbReference type="PANTHER" id="PTHR46566">
    <property type="entry name" value="1-PHOSPHOFRUCTOKINASE-RELATED"/>
    <property type="match status" value="1"/>
</dbReference>
<keyword evidence="6" id="KW-0423">Lactose metabolism</keyword>
<evidence type="ECO:0000256" key="3">
    <source>
        <dbReference type="ARBA" id="ARBA00022741"/>
    </source>
</evidence>
<sequence length="312" mass="34412">MICTLTINPAVDKLLFIPELHRDNTNRIQRIEEVLGGKGTHVSVNLSILGCSNRAYGIGYGQTGKRIEQILSDGGVDVAFLHFDEGESRTNYALIEDNHICTLITEKGKTVPEKICRQLIDHMMDTMDDGDVLVLSGDASNTEIPFIYNEVVDELIRRGKHIRVFLDTSSENLIRGLERKPFLVKPNEDELSQIMGKPVSTDGEVLEGIQLISEKGIPCVAVSRGGKGSIVKYQGEIYKVHPLKVDVINTIGCGDAFLSGLVYGFEKGMEFPEILKLATAISAATAESDLTVGYDLNRAMELKDQVQLEKME</sequence>
<dbReference type="PIRSF" id="PIRSF000535">
    <property type="entry name" value="1PFK/6PFK/LacC"/>
    <property type="match status" value="1"/>
</dbReference>
<comment type="catalytic activity">
    <reaction evidence="6">
        <text>D-tagatofuranose 6-phosphate + ATP = D-tagatofuranose 1,6-bisphosphate + ADP + H(+)</text>
        <dbReference type="Rhea" id="RHEA:12420"/>
        <dbReference type="ChEBI" id="CHEBI:15378"/>
        <dbReference type="ChEBI" id="CHEBI:30616"/>
        <dbReference type="ChEBI" id="CHEBI:58694"/>
        <dbReference type="ChEBI" id="CHEBI:58695"/>
        <dbReference type="ChEBI" id="CHEBI:456216"/>
        <dbReference type="EC" id="2.7.1.144"/>
    </reaction>
</comment>
<dbReference type="PANTHER" id="PTHR46566:SF1">
    <property type="entry name" value="1-PHOSPHOFRUCTOKINASE"/>
    <property type="match status" value="1"/>
</dbReference>
<keyword evidence="5 6" id="KW-0067">ATP-binding</keyword>
<dbReference type="NCBIfam" id="TIGR03168">
    <property type="entry name" value="1-PFK"/>
    <property type="match status" value="1"/>
</dbReference>
<evidence type="ECO:0000256" key="6">
    <source>
        <dbReference type="PIRNR" id="PIRNR000535"/>
    </source>
</evidence>
<comment type="pathway">
    <text evidence="6">Carbohydrate metabolism; D-tagatose 6-phosphate degradation; D-glyceraldehyde 3-phosphate and glycerone phosphate from D-tagatose 6-phosphate: step 1/2.</text>
</comment>
<dbReference type="GO" id="GO:0016301">
    <property type="term" value="F:kinase activity"/>
    <property type="evidence" value="ECO:0007669"/>
    <property type="project" value="UniProtKB-KW"/>
</dbReference>
<evidence type="ECO:0000259" key="7">
    <source>
        <dbReference type="Pfam" id="PF00294"/>
    </source>
</evidence>
<dbReference type="InterPro" id="IPR011611">
    <property type="entry name" value="PfkB_dom"/>
</dbReference>
<keyword evidence="4 8" id="KW-0418">Kinase</keyword>
<dbReference type="InterPro" id="IPR029056">
    <property type="entry name" value="Ribokinase-like"/>
</dbReference>
<keyword evidence="2 6" id="KW-0808">Transferase</keyword>
<comment type="similarity">
    <text evidence="6">Belongs to the carbohydrate kinase PfkB family. LacC subfamily.</text>
</comment>
<protein>
    <recommendedName>
        <fullName evidence="6">Tagatose-6-phosphate kinase</fullName>
        <ecNumber evidence="6">2.7.1.144</ecNumber>
    </recommendedName>
</protein>
<reference evidence="8 9" key="1">
    <citation type="journal article" date="2021" name="ISME Commun">
        <title>Automated analysis of genomic sequences facilitates high-throughput and comprehensive description of bacteria.</title>
        <authorList>
            <person name="Hitch T.C.A."/>
        </authorList>
    </citation>
    <scope>NUCLEOTIDE SEQUENCE [LARGE SCALE GENOMIC DNA]</scope>
    <source>
        <strain evidence="8 9">Sanger_23</strain>
    </source>
</reference>
<comment type="caution">
    <text evidence="8">The sequence shown here is derived from an EMBL/GenBank/DDBJ whole genome shotgun (WGS) entry which is preliminary data.</text>
</comment>
<keyword evidence="3 6" id="KW-0547">Nucleotide-binding</keyword>
<accession>A0ABT2TXY2</accession>
<dbReference type="EC" id="2.7.1.144" evidence="6"/>
<dbReference type="EMBL" id="JAOQJL010000036">
    <property type="protein sequence ID" value="MCU6766646.1"/>
    <property type="molecule type" value="Genomic_DNA"/>
</dbReference>
<evidence type="ECO:0000313" key="8">
    <source>
        <dbReference type="EMBL" id="MCU6766646.1"/>
    </source>
</evidence>
<proteinExistence type="inferred from homology"/>
<dbReference type="RefSeq" id="WP_158422457.1">
    <property type="nucleotide sequence ID" value="NZ_JAOQJL010000036.1"/>
</dbReference>
<evidence type="ECO:0000313" key="9">
    <source>
        <dbReference type="Proteomes" id="UP001652409"/>
    </source>
</evidence>
<feature type="domain" description="Carbohydrate kinase PfkB" evidence="7">
    <location>
        <begin position="20"/>
        <end position="288"/>
    </location>
</feature>
<dbReference type="Proteomes" id="UP001652409">
    <property type="component" value="Unassembled WGS sequence"/>
</dbReference>